<dbReference type="Pfam" id="PF22481">
    <property type="entry name" value="DUF6985"/>
    <property type="match status" value="1"/>
</dbReference>
<dbReference type="EMBL" id="BNAR01000019">
    <property type="protein sequence ID" value="GHH58393.1"/>
    <property type="molecule type" value="Genomic_DNA"/>
</dbReference>
<feature type="domain" description="DUF6985" evidence="1">
    <location>
        <begin position="6"/>
        <end position="155"/>
    </location>
</feature>
<organism evidence="2 3">
    <name type="scientific">Lentzea cavernae</name>
    <dbReference type="NCBI Taxonomy" id="2020703"/>
    <lineage>
        <taxon>Bacteria</taxon>
        <taxon>Bacillati</taxon>
        <taxon>Actinomycetota</taxon>
        <taxon>Actinomycetes</taxon>
        <taxon>Pseudonocardiales</taxon>
        <taxon>Pseudonocardiaceae</taxon>
        <taxon>Lentzea</taxon>
    </lineage>
</organism>
<comment type="caution">
    <text evidence="2">The sequence shown here is derived from an EMBL/GenBank/DDBJ whole genome shotgun (WGS) entry which is preliminary data.</text>
</comment>
<gene>
    <name evidence="2" type="ORF">GCM10017774_79710</name>
</gene>
<protein>
    <recommendedName>
        <fullName evidence="1">DUF6985 domain-containing protein</fullName>
    </recommendedName>
</protein>
<keyword evidence="3" id="KW-1185">Reference proteome</keyword>
<reference evidence="3" key="1">
    <citation type="journal article" date="2019" name="Int. J. Syst. Evol. Microbiol.">
        <title>The Global Catalogue of Microorganisms (GCM) 10K type strain sequencing project: providing services to taxonomists for standard genome sequencing and annotation.</title>
        <authorList>
            <consortium name="The Broad Institute Genomics Platform"/>
            <consortium name="The Broad Institute Genome Sequencing Center for Infectious Disease"/>
            <person name="Wu L."/>
            <person name="Ma J."/>
        </authorList>
    </citation>
    <scope>NUCLEOTIDE SEQUENCE [LARGE SCALE GENOMIC DNA]</scope>
    <source>
        <strain evidence="3">CGMCC 4.7367</strain>
    </source>
</reference>
<accession>A0ABQ3MUY8</accession>
<evidence type="ECO:0000259" key="1">
    <source>
        <dbReference type="Pfam" id="PF22481"/>
    </source>
</evidence>
<proteinExistence type="predicted"/>
<name>A0ABQ3MUY8_9PSEU</name>
<evidence type="ECO:0000313" key="2">
    <source>
        <dbReference type="EMBL" id="GHH58393.1"/>
    </source>
</evidence>
<dbReference type="RefSeq" id="WP_191304586.1">
    <property type="nucleotide sequence ID" value="NZ_BNAR01000019.1"/>
</dbReference>
<dbReference type="Proteomes" id="UP000605568">
    <property type="component" value="Unassembled WGS sequence"/>
</dbReference>
<dbReference type="InterPro" id="IPR054254">
    <property type="entry name" value="DUF6985"/>
</dbReference>
<sequence>MEIPGLGTVTEDEYESLVSAPIPVSVLGGVSLPFHVDGYADDPAPEEFHAAVRAFLALDRTALDAAAPAVFDYYRHMGEIFGDELDDFPRIAGPAEVWDHVTFARHEVTVSRDGEGEPVYVSLEAECEWEVEHGLQVVFRDGARVTKVGPYDGHLTNDADVLYERF</sequence>
<evidence type="ECO:0000313" key="3">
    <source>
        <dbReference type="Proteomes" id="UP000605568"/>
    </source>
</evidence>